<protein>
    <submittedName>
        <fullName evidence="1">Uncharacterized protein</fullName>
    </submittedName>
</protein>
<accession>A0A6P1CMR5</accession>
<dbReference type="RefSeq" id="WP_163845273.1">
    <property type="nucleotide sequence ID" value="NZ_JAAGVB010000020.1"/>
</dbReference>
<dbReference type="AlphaFoldDB" id="A0A6P1CMR5"/>
<reference evidence="1 2" key="1">
    <citation type="submission" date="2020-01" db="EMBL/GenBank/DDBJ databases">
        <title>Genetics and antimicrobial susceptibilities of Nocardia species isolated from the soil; a comparison with species isolated from humans.</title>
        <authorList>
            <person name="Carrasco G."/>
            <person name="Monzon S."/>
            <person name="Sansegundo M."/>
            <person name="Garcia E."/>
            <person name="Garrido N."/>
            <person name="Medina M.J."/>
            <person name="Villalon P."/>
            <person name="Ramirez-Arocha A.C."/>
            <person name="Jimenez P."/>
            <person name="Cuesta I."/>
            <person name="Valdezate S."/>
        </authorList>
    </citation>
    <scope>NUCLEOTIDE SEQUENCE [LARGE SCALE GENOMIC DNA]</scope>
    <source>
        <strain evidence="1 2">CNM20110626</strain>
    </source>
</reference>
<dbReference type="EMBL" id="JAAGVB010000020">
    <property type="protein sequence ID" value="NEW33861.1"/>
    <property type="molecule type" value="Genomic_DNA"/>
</dbReference>
<comment type="caution">
    <text evidence="1">The sequence shown here is derived from an EMBL/GenBank/DDBJ whole genome shotgun (WGS) entry which is preliminary data.</text>
</comment>
<name>A0A6P1CMR5_9NOCA</name>
<organism evidence="1 2">
    <name type="scientific">Nocardia cyriacigeorgica</name>
    <dbReference type="NCBI Taxonomy" id="135487"/>
    <lineage>
        <taxon>Bacteria</taxon>
        <taxon>Bacillati</taxon>
        <taxon>Actinomycetota</taxon>
        <taxon>Actinomycetes</taxon>
        <taxon>Mycobacteriales</taxon>
        <taxon>Nocardiaceae</taxon>
        <taxon>Nocardia</taxon>
    </lineage>
</organism>
<evidence type="ECO:0000313" key="1">
    <source>
        <dbReference type="EMBL" id="NEW33861.1"/>
    </source>
</evidence>
<dbReference type="Proteomes" id="UP000471166">
    <property type="component" value="Unassembled WGS sequence"/>
</dbReference>
<sequence>MSWSEGDRVRVVEGAQQVVIIREIPYQGDPERALVEPVDDAPGSYPWPTPVRFLVPE</sequence>
<evidence type="ECO:0000313" key="2">
    <source>
        <dbReference type="Proteomes" id="UP000471166"/>
    </source>
</evidence>
<proteinExistence type="predicted"/>
<gene>
    <name evidence="1" type="ORF">GV791_15000</name>
</gene>